<feature type="transmembrane region" description="Helical" evidence="8">
    <location>
        <begin position="315"/>
        <end position="338"/>
    </location>
</feature>
<evidence type="ECO:0000313" key="9">
    <source>
        <dbReference type="EMBL" id="PJE80706.1"/>
    </source>
</evidence>
<feature type="transmembrane region" description="Helical" evidence="8">
    <location>
        <begin position="56"/>
        <end position="81"/>
    </location>
</feature>
<name>A0A2H9TBT6_9ZZZZ</name>
<comment type="subcellular location">
    <subcellularLocation>
        <location evidence="1">Cell membrane</location>
        <topology evidence="1">Multi-pass membrane protein</topology>
    </subcellularLocation>
</comment>
<proteinExistence type="inferred from homology"/>
<dbReference type="Pfam" id="PF01594">
    <property type="entry name" value="AI-2E_transport"/>
    <property type="match status" value="1"/>
</dbReference>
<feature type="transmembrane region" description="Helical" evidence="8">
    <location>
        <begin position="7"/>
        <end position="36"/>
    </location>
</feature>
<feature type="transmembrane region" description="Helical" evidence="8">
    <location>
        <begin position="149"/>
        <end position="169"/>
    </location>
</feature>
<accession>A0A2H9TBT6</accession>
<dbReference type="GO" id="GO:0055085">
    <property type="term" value="P:transmembrane transport"/>
    <property type="evidence" value="ECO:0007669"/>
    <property type="project" value="TreeGrafter"/>
</dbReference>
<keyword evidence="4" id="KW-1003">Cell membrane</keyword>
<protein>
    <recommendedName>
        <fullName evidence="10">AI-2 transport protein TqsA</fullName>
    </recommendedName>
</protein>
<dbReference type="InterPro" id="IPR002549">
    <property type="entry name" value="AI-2E-like"/>
</dbReference>
<dbReference type="GO" id="GO:0005886">
    <property type="term" value="C:plasma membrane"/>
    <property type="evidence" value="ECO:0007669"/>
    <property type="project" value="UniProtKB-SubCell"/>
</dbReference>
<evidence type="ECO:0000256" key="5">
    <source>
        <dbReference type="ARBA" id="ARBA00022692"/>
    </source>
</evidence>
<feature type="transmembrane region" description="Helical" evidence="8">
    <location>
        <begin position="271"/>
        <end position="294"/>
    </location>
</feature>
<evidence type="ECO:0000256" key="6">
    <source>
        <dbReference type="ARBA" id="ARBA00022989"/>
    </source>
</evidence>
<dbReference type="PANTHER" id="PTHR21716:SF53">
    <property type="entry name" value="PERMEASE PERM-RELATED"/>
    <property type="match status" value="1"/>
</dbReference>
<comment type="similarity">
    <text evidence="2">Belongs to the autoinducer-2 exporter (AI-2E) (TC 2.A.86) family.</text>
</comment>
<feature type="transmembrane region" description="Helical" evidence="8">
    <location>
        <begin position="210"/>
        <end position="229"/>
    </location>
</feature>
<sequence>MTKQQSWLILAVSVLLVVLMHYLGSVLAPFVFSAVLAYLGDSLTDRLEHLGLSRTWAVLVVFCIIFAIITLILVVLVPVAYHQLKAIVHLLPAIEEWLRVRVFSHIEQITGLDPALFDVSELVKKLVTHWQKAGGIVSNMVGSITRSSLAFFALLVNLFLVPVVTFYLLRDWDHLTGQIREMIPRNLEPVVVRLLSECDSVLGAFFKGQLMVMLSLGCLYSAGLSIVGLRFSLLVGMLAGLVSIIPYMGFATGFVAAMAIALFQFDGWTPIAAVVGVFLVGQALEGWVLTPMLIGGKIGLHPVVVIFSLMAGGQLLGFTGMIIALPMAAVIMVLLRYLHQNYKASQLYDTQQDDNRK</sequence>
<evidence type="ECO:0000256" key="2">
    <source>
        <dbReference type="ARBA" id="ARBA00009773"/>
    </source>
</evidence>
<reference evidence="9" key="1">
    <citation type="journal article" date="2017" name="Appl. Environ. Microbiol.">
        <title>Molecular characterization of an Endozoicomonas-like organism causing infection in king scallop Pecten maximus L.</title>
        <authorList>
            <person name="Cano I."/>
            <person name="van Aerle R."/>
            <person name="Ross S."/>
            <person name="Verner-Jeffreys D.W."/>
            <person name="Paley R.K."/>
            <person name="Rimmer G."/>
            <person name="Ryder D."/>
            <person name="Hooper P."/>
            <person name="Stone D."/>
            <person name="Feist S.W."/>
        </authorList>
    </citation>
    <scope>NUCLEOTIDE SEQUENCE</scope>
</reference>
<keyword evidence="7 8" id="KW-0472">Membrane</keyword>
<evidence type="ECO:0000256" key="3">
    <source>
        <dbReference type="ARBA" id="ARBA00022448"/>
    </source>
</evidence>
<comment type="caution">
    <text evidence="9">The sequence shown here is derived from an EMBL/GenBank/DDBJ whole genome shotgun (WGS) entry which is preliminary data.</text>
</comment>
<evidence type="ECO:0000256" key="7">
    <source>
        <dbReference type="ARBA" id="ARBA00023136"/>
    </source>
</evidence>
<keyword evidence="6 8" id="KW-1133">Transmembrane helix</keyword>
<dbReference type="AlphaFoldDB" id="A0A2H9TBT6"/>
<keyword evidence="5 8" id="KW-0812">Transmembrane</keyword>
<evidence type="ECO:0000256" key="4">
    <source>
        <dbReference type="ARBA" id="ARBA00022475"/>
    </source>
</evidence>
<feature type="transmembrane region" description="Helical" evidence="8">
    <location>
        <begin position="241"/>
        <end position="265"/>
    </location>
</feature>
<keyword evidence="3" id="KW-0813">Transport</keyword>
<dbReference type="PANTHER" id="PTHR21716">
    <property type="entry name" value="TRANSMEMBRANE PROTEIN"/>
    <property type="match status" value="1"/>
</dbReference>
<gene>
    <name evidence="9" type="ORF">CI610_00303</name>
</gene>
<dbReference type="EMBL" id="NSIT01000008">
    <property type="protein sequence ID" value="PJE80706.1"/>
    <property type="molecule type" value="Genomic_DNA"/>
</dbReference>
<evidence type="ECO:0000256" key="1">
    <source>
        <dbReference type="ARBA" id="ARBA00004651"/>
    </source>
</evidence>
<evidence type="ECO:0000256" key="8">
    <source>
        <dbReference type="SAM" id="Phobius"/>
    </source>
</evidence>
<evidence type="ECO:0008006" key="10">
    <source>
        <dbReference type="Google" id="ProtNLM"/>
    </source>
</evidence>
<organism evidence="9">
    <name type="scientific">invertebrate metagenome</name>
    <dbReference type="NCBI Taxonomy" id="1711999"/>
    <lineage>
        <taxon>unclassified sequences</taxon>
        <taxon>metagenomes</taxon>
        <taxon>organismal metagenomes</taxon>
    </lineage>
</organism>